<evidence type="ECO:0000313" key="2">
    <source>
        <dbReference type="EMBL" id="PMP86404.1"/>
    </source>
</evidence>
<reference evidence="2 3" key="1">
    <citation type="submission" date="2018-01" db="EMBL/GenBank/DDBJ databases">
        <title>Metagenomic assembled genomes from two thermal pools in the Uzon Caldera, Kamchatka, Russia.</title>
        <authorList>
            <person name="Wilkins L."/>
            <person name="Ettinger C."/>
        </authorList>
    </citation>
    <scope>NUCLEOTIDE SEQUENCE [LARGE SCALE GENOMIC DNA]</scope>
    <source>
        <strain evidence="2">ZAV-02</strain>
    </source>
</reference>
<evidence type="ECO:0000313" key="3">
    <source>
        <dbReference type="Proteomes" id="UP000243376"/>
    </source>
</evidence>
<evidence type="ECO:0008006" key="4">
    <source>
        <dbReference type="Google" id="ProtNLM"/>
    </source>
</evidence>
<protein>
    <recommendedName>
        <fullName evidence="4">Flp family type IVb pilin</fullName>
    </recommendedName>
</protein>
<gene>
    <name evidence="2" type="ORF">C0184_01280</name>
</gene>
<dbReference type="AlphaFoldDB" id="A0A2J6XEK1"/>
<name>A0A2J6XEK1_9CHLR</name>
<accession>A0A2J6XEK1</accession>
<dbReference type="Proteomes" id="UP000243376">
    <property type="component" value="Unassembled WGS sequence"/>
</dbReference>
<sequence>MSLHHFLAIVLAIGQRRERGQGLAEYGLIITLIALVCVLAMITIGDSLSDMYNTVAAIFQ</sequence>
<comment type="caution">
    <text evidence="2">The sequence shown here is derived from an EMBL/GenBank/DDBJ whole genome shotgun (WGS) entry which is preliminary data.</text>
</comment>
<evidence type="ECO:0000256" key="1">
    <source>
        <dbReference type="SAM" id="Phobius"/>
    </source>
</evidence>
<organism evidence="2 3">
    <name type="scientific">Chloroflexus aggregans</name>
    <dbReference type="NCBI Taxonomy" id="152260"/>
    <lineage>
        <taxon>Bacteria</taxon>
        <taxon>Bacillati</taxon>
        <taxon>Chloroflexota</taxon>
        <taxon>Chloroflexia</taxon>
        <taxon>Chloroflexales</taxon>
        <taxon>Chloroflexineae</taxon>
        <taxon>Chloroflexaceae</taxon>
        <taxon>Chloroflexus</taxon>
    </lineage>
</organism>
<proteinExistence type="predicted"/>
<keyword evidence="1" id="KW-1133">Transmembrane helix</keyword>
<keyword evidence="1" id="KW-0472">Membrane</keyword>
<dbReference type="EMBL" id="PNIQ01000093">
    <property type="protein sequence ID" value="PMP86404.1"/>
    <property type="molecule type" value="Genomic_DNA"/>
</dbReference>
<keyword evidence="1" id="KW-0812">Transmembrane</keyword>
<feature type="transmembrane region" description="Helical" evidence="1">
    <location>
        <begin position="23"/>
        <end position="44"/>
    </location>
</feature>